<name>A0A562S5F7_9BRAD</name>
<evidence type="ECO:0000313" key="2">
    <source>
        <dbReference type="EMBL" id="TWI76519.1"/>
    </source>
</evidence>
<protein>
    <submittedName>
        <fullName evidence="2">Uncharacterized protein</fullName>
    </submittedName>
</protein>
<dbReference type="EMBL" id="VLLA01000001">
    <property type="protein sequence ID" value="TWI76519.1"/>
    <property type="molecule type" value="Genomic_DNA"/>
</dbReference>
<gene>
    <name evidence="2" type="ORF">IQ16_00761</name>
</gene>
<dbReference type="Proteomes" id="UP000316291">
    <property type="component" value="Unassembled WGS sequence"/>
</dbReference>
<dbReference type="AlphaFoldDB" id="A0A562S5F7"/>
<evidence type="ECO:0000313" key="3">
    <source>
        <dbReference type="Proteomes" id="UP000316291"/>
    </source>
</evidence>
<keyword evidence="1" id="KW-0812">Transmembrane</keyword>
<evidence type="ECO:0000256" key="1">
    <source>
        <dbReference type="SAM" id="Phobius"/>
    </source>
</evidence>
<keyword evidence="3" id="KW-1185">Reference proteome</keyword>
<keyword evidence="1" id="KW-1133">Transmembrane helix</keyword>
<reference evidence="2 3" key="1">
    <citation type="journal article" date="2015" name="Stand. Genomic Sci.">
        <title>Genomic Encyclopedia of Bacterial and Archaeal Type Strains, Phase III: the genomes of soil and plant-associated and newly described type strains.</title>
        <authorList>
            <person name="Whitman W.B."/>
            <person name="Woyke T."/>
            <person name="Klenk H.P."/>
            <person name="Zhou Y."/>
            <person name="Lilburn T.G."/>
            <person name="Beck B.J."/>
            <person name="De Vos P."/>
            <person name="Vandamme P."/>
            <person name="Eisen J.A."/>
            <person name="Garrity G."/>
            <person name="Hugenholtz P."/>
            <person name="Kyrpides N.C."/>
        </authorList>
    </citation>
    <scope>NUCLEOTIDE SEQUENCE [LARGE SCALE GENOMIC DNA]</scope>
    <source>
        <strain evidence="2 3">CGMCC 1.10948</strain>
    </source>
</reference>
<sequence>MSTRMQSRSRKSGATVMHWLMFALSLLTIAWISFSTMGG</sequence>
<proteinExistence type="predicted"/>
<comment type="caution">
    <text evidence="2">The sequence shown here is derived from an EMBL/GenBank/DDBJ whole genome shotgun (WGS) entry which is preliminary data.</text>
</comment>
<keyword evidence="1" id="KW-0472">Membrane</keyword>
<accession>A0A562S5F7</accession>
<organism evidence="2 3">
    <name type="scientific">Bradyrhizobium huanghuaihaiense</name>
    <dbReference type="NCBI Taxonomy" id="990078"/>
    <lineage>
        <taxon>Bacteria</taxon>
        <taxon>Pseudomonadati</taxon>
        <taxon>Pseudomonadota</taxon>
        <taxon>Alphaproteobacteria</taxon>
        <taxon>Hyphomicrobiales</taxon>
        <taxon>Nitrobacteraceae</taxon>
        <taxon>Bradyrhizobium</taxon>
    </lineage>
</organism>
<feature type="transmembrane region" description="Helical" evidence="1">
    <location>
        <begin position="12"/>
        <end position="34"/>
    </location>
</feature>